<name>A0A431W1Z7_9DEIO</name>
<dbReference type="Gene3D" id="3.40.630.30">
    <property type="match status" value="1"/>
</dbReference>
<evidence type="ECO:0000259" key="1">
    <source>
        <dbReference type="PROSITE" id="PS51186"/>
    </source>
</evidence>
<protein>
    <submittedName>
        <fullName evidence="2">N-acetyltransferase</fullName>
    </submittedName>
</protein>
<organism evidence="2 3">
    <name type="scientific">Deinococcus radiophilus</name>
    <dbReference type="NCBI Taxonomy" id="32062"/>
    <lineage>
        <taxon>Bacteria</taxon>
        <taxon>Thermotogati</taxon>
        <taxon>Deinococcota</taxon>
        <taxon>Deinococci</taxon>
        <taxon>Deinococcales</taxon>
        <taxon>Deinococcaceae</taxon>
        <taxon>Deinococcus</taxon>
    </lineage>
</organism>
<dbReference type="PROSITE" id="PS51186">
    <property type="entry name" value="GNAT"/>
    <property type="match status" value="1"/>
</dbReference>
<comment type="caution">
    <text evidence="2">The sequence shown here is derived from an EMBL/GenBank/DDBJ whole genome shotgun (WGS) entry which is preliminary data.</text>
</comment>
<dbReference type="Pfam" id="PF00583">
    <property type="entry name" value="Acetyltransf_1"/>
    <property type="match status" value="1"/>
</dbReference>
<reference evidence="2 3" key="1">
    <citation type="submission" date="2018-12" db="EMBL/GenBank/DDBJ databases">
        <title>Deinococcus radiophilus ATCC 27603 genome sequencing and assembly.</title>
        <authorList>
            <person name="Maclea K.S."/>
            <person name="Maynard C.R."/>
        </authorList>
    </citation>
    <scope>NUCLEOTIDE SEQUENCE [LARGE SCALE GENOMIC DNA]</scope>
    <source>
        <strain evidence="2 3">ATCC 27603</strain>
    </source>
</reference>
<accession>A0A431W1Z7</accession>
<dbReference type="OrthoDB" id="9797456at2"/>
<gene>
    <name evidence="2" type="ORF">EJ104_03265</name>
</gene>
<dbReference type="Proteomes" id="UP000277766">
    <property type="component" value="Unassembled WGS sequence"/>
</dbReference>
<keyword evidence="2" id="KW-0808">Transferase</keyword>
<dbReference type="InterPro" id="IPR000182">
    <property type="entry name" value="GNAT_dom"/>
</dbReference>
<dbReference type="EMBL" id="RXPE01000004">
    <property type="protein sequence ID" value="RTR29423.1"/>
    <property type="molecule type" value="Genomic_DNA"/>
</dbReference>
<dbReference type="GO" id="GO:0016747">
    <property type="term" value="F:acyltransferase activity, transferring groups other than amino-acyl groups"/>
    <property type="evidence" value="ECO:0007669"/>
    <property type="project" value="InterPro"/>
</dbReference>
<dbReference type="SUPFAM" id="SSF55729">
    <property type="entry name" value="Acyl-CoA N-acyltransferases (Nat)"/>
    <property type="match status" value="1"/>
</dbReference>
<dbReference type="AlphaFoldDB" id="A0A431W1Z7"/>
<feature type="domain" description="N-acetyltransferase" evidence="1">
    <location>
        <begin position="126"/>
        <end position="276"/>
    </location>
</feature>
<proteinExistence type="predicted"/>
<evidence type="ECO:0000313" key="3">
    <source>
        <dbReference type="Proteomes" id="UP000277766"/>
    </source>
</evidence>
<keyword evidence="3" id="KW-1185">Reference proteome</keyword>
<evidence type="ECO:0000313" key="2">
    <source>
        <dbReference type="EMBL" id="RTR29423.1"/>
    </source>
</evidence>
<dbReference type="InterPro" id="IPR016181">
    <property type="entry name" value="Acyl_CoA_acyltransferase"/>
</dbReference>
<sequence length="276" mass="30745">MTAGAKTIRYRSLGYQTDLAVLAHQGLVVEPRDAYQVIRTPENPHFWWGNFLLYPSLAADTDPQAWLAAFEQEFPQAQHRTFGLDSPLRPPEEAVRRFEALGFRLDSLAVLTAQRLGPVRPLPAGAQVRPLESGDDWHQLLNLRLAVNAGQTDYLPFAQRKVQQAWAMQQAGAGAYWGAFVGRALRAALGIYQAGTHRDERLARYQSVETHPDWRSQGLAGNLVVAAGDWARRDLGADRLVIVADTEYHAQALYQRLGFGVAEPEWALERPPSPAD</sequence>
<dbReference type="RefSeq" id="WP_126351334.1">
    <property type="nucleotide sequence ID" value="NZ_CP086380.1"/>
</dbReference>